<evidence type="ECO:0000313" key="1">
    <source>
        <dbReference type="EMBL" id="AFL68711.1"/>
    </source>
</evidence>
<dbReference type="STRING" id="760154.Sulba_1423"/>
<organism evidence="1 2">
    <name type="scientific">Sulfurospirillum barnesii (strain ATCC 700032 / DSM 10660 / SES-3)</name>
    <dbReference type="NCBI Taxonomy" id="760154"/>
    <lineage>
        <taxon>Bacteria</taxon>
        <taxon>Pseudomonadati</taxon>
        <taxon>Campylobacterota</taxon>
        <taxon>Epsilonproteobacteria</taxon>
        <taxon>Campylobacterales</taxon>
        <taxon>Sulfurospirillaceae</taxon>
        <taxon>Sulfurospirillum</taxon>
    </lineage>
</organism>
<proteinExistence type="predicted"/>
<dbReference type="PATRIC" id="fig|760154.4.peg.1427"/>
<evidence type="ECO:0000313" key="2">
    <source>
        <dbReference type="Proteomes" id="UP000006176"/>
    </source>
</evidence>
<keyword evidence="2" id="KW-1185">Reference proteome</keyword>
<dbReference type="KEGG" id="sba:Sulba_1423"/>
<dbReference type="EMBL" id="CP003333">
    <property type="protein sequence ID" value="AFL68711.1"/>
    <property type="molecule type" value="Genomic_DNA"/>
</dbReference>
<dbReference type="RefSeq" id="WP_014769589.1">
    <property type="nucleotide sequence ID" value="NC_018002.1"/>
</dbReference>
<sequence>MSTLSKRERQALNDIFLSLGKNEGFFARMKEKKSEFKHYLKMLFLRHKKNSNHSIRY</sequence>
<name>I3XXN7_SULBS</name>
<dbReference type="HOGENOM" id="CLU_3012632_0_0_7"/>
<accession>I3XXN7</accession>
<dbReference type="Proteomes" id="UP000006176">
    <property type="component" value="Chromosome"/>
</dbReference>
<reference evidence="1 2" key="1">
    <citation type="submission" date="2012-06" db="EMBL/GenBank/DDBJ databases">
        <title>Complete sequence of Sulfurospirillum barnesii SES-3.</title>
        <authorList>
            <consortium name="US DOE Joint Genome Institute"/>
            <person name="Lucas S."/>
            <person name="Han J."/>
            <person name="Lapidus A."/>
            <person name="Cheng J.-F."/>
            <person name="Goodwin L."/>
            <person name="Pitluck S."/>
            <person name="Peters L."/>
            <person name="Ovchinnikova G."/>
            <person name="Lu M."/>
            <person name="Detter J.C."/>
            <person name="Han C."/>
            <person name="Tapia R."/>
            <person name="Land M."/>
            <person name="Hauser L."/>
            <person name="Kyrpides N."/>
            <person name="Ivanova N."/>
            <person name="Pagani I."/>
            <person name="Stolz J."/>
            <person name="Arkin A."/>
            <person name="Dehal P."/>
            <person name="Oremland R."/>
            <person name="Saltikov C."/>
            <person name="Basu P."/>
            <person name="Hollibaugh J."/>
            <person name="Newman D."/>
            <person name="Stolyar S."/>
            <person name="Hazen T."/>
            <person name="Woyke T."/>
        </authorList>
    </citation>
    <scope>NUCLEOTIDE SEQUENCE [LARGE SCALE GENOMIC DNA]</scope>
    <source>
        <strain evidence="2">ATCC 700032 / DSM 10660 / SES-3</strain>
    </source>
</reference>
<protein>
    <submittedName>
        <fullName evidence="1">Uncharacterized protein</fullName>
    </submittedName>
</protein>
<dbReference type="AlphaFoldDB" id="I3XXN7"/>
<gene>
    <name evidence="1" type="ordered locus">Sulba_1423</name>
</gene>